<dbReference type="Gramene" id="PAN11210">
    <property type="protein sequence ID" value="PAN11210"/>
    <property type="gene ID" value="PAHAL_2G201200"/>
</dbReference>
<sequence length="64" mass="6916">MVDAACILHHNGDCLTAVPALVAGTSADGDMRPRLLRRQLLPARLAASSTMKEHLGFLRPVHRS</sequence>
<organism evidence="1">
    <name type="scientific">Panicum hallii</name>
    <dbReference type="NCBI Taxonomy" id="206008"/>
    <lineage>
        <taxon>Eukaryota</taxon>
        <taxon>Viridiplantae</taxon>
        <taxon>Streptophyta</taxon>
        <taxon>Embryophyta</taxon>
        <taxon>Tracheophyta</taxon>
        <taxon>Spermatophyta</taxon>
        <taxon>Magnoliopsida</taxon>
        <taxon>Liliopsida</taxon>
        <taxon>Poales</taxon>
        <taxon>Poaceae</taxon>
        <taxon>PACMAD clade</taxon>
        <taxon>Panicoideae</taxon>
        <taxon>Panicodae</taxon>
        <taxon>Paniceae</taxon>
        <taxon>Panicinae</taxon>
        <taxon>Panicum</taxon>
        <taxon>Panicum sect. Panicum</taxon>
    </lineage>
</organism>
<dbReference type="EMBL" id="CM008047">
    <property type="protein sequence ID" value="PAN11210.1"/>
    <property type="molecule type" value="Genomic_DNA"/>
</dbReference>
<evidence type="ECO:0000313" key="1">
    <source>
        <dbReference type="EMBL" id="PAN11210.1"/>
    </source>
</evidence>
<proteinExistence type="predicted"/>
<dbReference type="AlphaFoldDB" id="A0A2S3GYB4"/>
<reference evidence="1" key="1">
    <citation type="submission" date="2018-04" db="EMBL/GenBank/DDBJ databases">
        <title>WGS assembly of Panicum hallii.</title>
        <authorList>
            <person name="Lovell J."/>
            <person name="Jenkins J."/>
            <person name="Lowry D."/>
            <person name="Mamidi S."/>
            <person name="Sreedasyam A."/>
            <person name="Weng X."/>
            <person name="Barry K."/>
            <person name="Bonette J."/>
            <person name="Campitelli B."/>
            <person name="Daum C."/>
            <person name="Gordon S."/>
            <person name="Gould B."/>
            <person name="Lipzen A."/>
            <person name="Macqueen A."/>
            <person name="Palacio-Mejia J."/>
            <person name="Plott C."/>
            <person name="Shakirov E."/>
            <person name="Shu S."/>
            <person name="Yoshinaga Y."/>
            <person name="Zane M."/>
            <person name="Rokhsar D."/>
            <person name="Grimwood J."/>
            <person name="Schmutz J."/>
            <person name="Juenger T."/>
        </authorList>
    </citation>
    <scope>NUCLEOTIDE SEQUENCE [LARGE SCALE GENOMIC DNA]</scope>
    <source>
        <strain evidence="1">FIL2</strain>
    </source>
</reference>
<protein>
    <submittedName>
        <fullName evidence="1">Uncharacterized protein</fullName>
    </submittedName>
</protein>
<dbReference type="Proteomes" id="UP000243499">
    <property type="component" value="Chromosome 2"/>
</dbReference>
<gene>
    <name evidence="1" type="ORF">PAHAL_2G201200</name>
</gene>
<name>A0A2S3GYB4_9POAL</name>
<accession>A0A2S3GYB4</accession>